<comment type="similarity">
    <text evidence="1">Belongs to the peptidase C48 family.</text>
</comment>
<dbReference type="InterPro" id="IPR003653">
    <property type="entry name" value="Peptidase_C48_C"/>
</dbReference>
<dbReference type="Proteomes" id="UP001153069">
    <property type="component" value="Unassembled WGS sequence"/>
</dbReference>
<dbReference type="PROSITE" id="PS50600">
    <property type="entry name" value="ULP_PROTEASE"/>
    <property type="match status" value="1"/>
</dbReference>
<organism evidence="7 8">
    <name type="scientific">Seminavis robusta</name>
    <dbReference type="NCBI Taxonomy" id="568900"/>
    <lineage>
        <taxon>Eukaryota</taxon>
        <taxon>Sar</taxon>
        <taxon>Stramenopiles</taxon>
        <taxon>Ochrophyta</taxon>
        <taxon>Bacillariophyta</taxon>
        <taxon>Bacillariophyceae</taxon>
        <taxon>Bacillariophycidae</taxon>
        <taxon>Naviculales</taxon>
        <taxon>Naviculaceae</taxon>
        <taxon>Seminavis</taxon>
    </lineage>
</organism>
<keyword evidence="3" id="KW-0378">Hydrolase</keyword>
<dbReference type="GO" id="GO:0006508">
    <property type="term" value="P:proteolysis"/>
    <property type="evidence" value="ECO:0007669"/>
    <property type="project" value="UniProtKB-KW"/>
</dbReference>
<keyword evidence="4" id="KW-0788">Thiol protease</keyword>
<reference evidence="7" key="1">
    <citation type="submission" date="2020-06" db="EMBL/GenBank/DDBJ databases">
        <authorList>
            <consortium name="Plant Systems Biology data submission"/>
        </authorList>
    </citation>
    <scope>NUCLEOTIDE SEQUENCE</scope>
    <source>
        <strain evidence="7">D6</strain>
    </source>
</reference>
<evidence type="ECO:0000313" key="8">
    <source>
        <dbReference type="Proteomes" id="UP001153069"/>
    </source>
</evidence>
<evidence type="ECO:0000256" key="1">
    <source>
        <dbReference type="ARBA" id="ARBA00005234"/>
    </source>
</evidence>
<evidence type="ECO:0000259" key="6">
    <source>
        <dbReference type="PROSITE" id="PS50600"/>
    </source>
</evidence>
<protein>
    <submittedName>
        <fullName evidence="7">Sentrin-specific protease 2</fullName>
    </submittedName>
</protein>
<dbReference type="InterPro" id="IPR038765">
    <property type="entry name" value="Papain-like_cys_pep_sf"/>
</dbReference>
<dbReference type="Gene3D" id="3.40.395.10">
    <property type="entry name" value="Adenoviral Proteinase, Chain A"/>
    <property type="match status" value="1"/>
</dbReference>
<gene>
    <name evidence="7" type="ORF">SEMRO_1825_G300040.1</name>
</gene>
<comment type="caution">
    <text evidence="7">The sequence shown here is derived from an EMBL/GenBank/DDBJ whole genome shotgun (WGS) entry which is preliminary data.</text>
</comment>
<feature type="domain" description="Ubiquitin-like protease family profile" evidence="6">
    <location>
        <begin position="79"/>
        <end position="262"/>
    </location>
</feature>
<sequence length="294" mass="33481">MVQPPPDLARYDNNDDSDSVGTSLAHQDMSPPDSPSSLRAASPPPHAPPQRLHKPLTRVQRERTREAWASPELAAGRSNNISPRAFHSLRDGTWLQDEAIHRFLRLLVARDAFQASLIDAHRPSFVFTSFFMTQLLNMGDLDPTVQGSYSYSNIQRWSRRVPGQDVFALDKLFLPVNVNRSHWMVIVAFMQEQRIQAYDSAGATNTRFLQATLRYLADEHQRVHNRALPIRDWSLCESTPATPTQLNGYDCGVFTCAFIDCLLRNDTPTFSQEDMTQYRRWITLSLLENQLPIG</sequence>
<dbReference type="GO" id="GO:0005634">
    <property type="term" value="C:nucleus"/>
    <property type="evidence" value="ECO:0007669"/>
    <property type="project" value="TreeGrafter"/>
</dbReference>
<evidence type="ECO:0000256" key="4">
    <source>
        <dbReference type="ARBA" id="ARBA00022807"/>
    </source>
</evidence>
<dbReference type="AlphaFoldDB" id="A0A9N8HUJ0"/>
<dbReference type="EMBL" id="CAICTM010001823">
    <property type="protein sequence ID" value="CAB9526421.1"/>
    <property type="molecule type" value="Genomic_DNA"/>
</dbReference>
<evidence type="ECO:0000256" key="2">
    <source>
        <dbReference type="ARBA" id="ARBA00022670"/>
    </source>
</evidence>
<proteinExistence type="inferred from homology"/>
<evidence type="ECO:0000256" key="5">
    <source>
        <dbReference type="SAM" id="MobiDB-lite"/>
    </source>
</evidence>
<dbReference type="GO" id="GO:0016929">
    <property type="term" value="F:deSUMOylase activity"/>
    <property type="evidence" value="ECO:0007669"/>
    <property type="project" value="TreeGrafter"/>
</dbReference>
<feature type="region of interest" description="Disordered" evidence="5">
    <location>
        <begin position="1"/>
        <end position="74"/>
    </location>
</feature>
<keyword evidence="8" id="KW-1185">Reference proteome</keyword>
<dbReference type="GO" id="GO:0016926">
    <property type="term" value="P:protein desumoylation"/>
    <property type="evidence" value="ECO:0007669"/>
    <property type="project" value="TreeGrafter"/>
</dbReference>
<dbReference type="SUPFAM" id="SSF54001">
    <property type="entry name" value="Cysteine proteinases"/>
    <property type="match status" value="1"/>
</dbReference>
<dbReference type="PANTHER" id="PTHR12606:SF1">
    <property type="entry name" value="UBIQUITIN-LIKE-SPECIFIC PROTEASE 1A"/>
    <property type="match status" value="1"/>
</dbReference>
<dbReference type="PANTHER" id="PTHR12606">
    <property type="entry name" value="SENTRIN/SUMO-SPECIFIC PROTEASE"/>
    <property type="match status" value="1"/>
</dbReference>
<keyword evidence="2 7" id="KW-0645">Protease</keyword>
<dbReference type="Pfam" id="PF02902">
    <property type="entry name" value="Peptidase_C48"/>
    <property type="match status" value="1"/>
</dbReference>
<evidence type="ECO:0000313" key="7">
    <source>
        <dbReference type="EMBL" id="CAB9526421.1"/>
    </source>
</evidence>
<dbReference type="OrthoDB" id="76387at2759"/>
<accession>A0A9N8HUJ0</accession>
<evidence type="ECO:0000256" key="3">
    <source>
        <dbReference type="ARBA" id="ARBA00022801"/>
    </source>
</evidence>
<name>A0A9N8HUJ0_9STRA</name>